<dbReference type="EMBL" id="MN739632">
    <property type="protein sequence ID" value="QHT17258.1"/>
    <property type="molecule type" value="Genomic_DNA"/>
</dbReference>
<feature type="transmembrane region" description="Helical" evidence="1">
    <location>
        <begin position="171"/>
        <end position="191"/>
    </location>
</feature>
<reference evidence="2" key="1">
    <citation type="journal article" date="2020" name="Nature">
        <title>Giant virus diversity and host interactions through global metagenomics.</title>
        <authorList>
            <person name="Schulz F."/>
            <person name="Roux S."/>
            <person name="Paez-Espino D."/>
            <person name="Jungbluth S."/>
            <person name="Walsh D.A."/>
            <person name="Denef V.J."/>
            <person name="McMahon K.D."/>
            <person name="Konstantinidis K.T."/>
            <person name="Eloe-Fadrosh E.A."/>
            <person name="Kyrpides N.C."/>
            <person name="Woyke T."/>
        </authorList>
    </citation>
    <scope>NUCLEOTIDE SEQUENCE</scope>
    <source>
        <strain evidence="2">GVMAG-M-3300023174-24</strain>
    </source>
</reference>
<keyword evidence="1" id="KW-1133">Transmembrane helix</keyword>
<feature type="transmembrane region" description="Helical" evidence="1">
    <location>
        <begin position="203"/>
        <end position="221"/>
    </location>
</feature>
<feature type="transmembrane region" description="Helical" evidence="1">
    <location>
        <begin position="40"/>
        <end position="59"/>
    </location>
</feature>
<sequence>MINENENENNQNENNQIQEYKFPYDTCERKSTTNIIKQPYSTIIGIITCVLIIVFIFLAKSLPTKLFFTSLLIFESFHTYSHFTHLPGNTQVNIIHPTAYLVTFSLLIWIIYQTKIYPSIGFITILSVLYCFDIYAFHYLPFIFYFVSQNIIFISILFSYYSFLPKTLIQNIPLILLFSFLIIGFEVNEIFNCNRMLQFYPQFPYHILVEISGFVVFYLIAKSMYQL</sequence>
<feature type="transmembrane region" description="Helical" evidence="1">
    <location>
        <begin position="119"/>
        <end position="137"/>
    </location>
</feature>
<feature type="transmembrane region" description="Helical" evidence="1">
    <location>
        <begin position="143"/>
        <end position="164"/>
    </location>
</feature>
<accession>A0A6C0DJZ7</accession>
<name>A0A6C0DJZ7_9ZZZZ</name>
<evidence type="ECO:0000256" key="1">
    <source>
        <dbReference type="SAM" id="Phobius"/>
    </source>
</evidence>
<protein>
    <submittedName>
        <fullName evidence="2">Uncharacterized protein</fullName>
    </submittedName>
</protein>
<keyword evidence="1" id="KW-0812">Transmembrane</keyword>
<keyword evidence="1" id="KW-0472">Membrane</keyword>
<feature type="transmembrane region" description="Helical" evidence="1">
    <location>
        <begin position="95"/>
        <end position="112"/>
    </location>
</feature>
<evidence type="ECO:0000313" key="2">
    <source>
        <dbReference type="EMBL" id="QHT17258.1"/>
    </source>
</evidence>
<organism evidence="2">
    <name type="scientific">viral metagenome</name>
    <dbReference type="NCBI Taxonomy" id="1070528"/>
    <lineage>
        <taxon>unclassified sequences</taxon>
        <taxon>metagenomes</taxon>
        <taxon>organismal metagenomes</taxon>
    </lineage>
</organism>
<dbReference type="AlphaFoldDB" id="A0A6C0DJZ7"/>
<proteinExistence type="predicted"/>